<dbReference type="STRING" id="563176.SAMN04488090_1832"/>
<organism evidence="1 2">
    <name type="scientific">Siphonobacter aquaeclarae</name>
    <dbReference type="NCBI Taxonomy" id="563176"/>
    <lineage>
        <taxon>Bacteria</taxon>
        <taxon>Pseudomonadati</taxon>
        <taxon>Bacteroidota</taxon>
        <taxon>Cytophagia</taxon>
        <taxon>Cytophagales</taxon>
        <taxon>Cytophagaceae</taxon>
        <taxon>Siphonobacter</taxon>
    </lineage>
</organism>
<dbReference type="NCBIfam" id="TIGR04409">
    <property type="entry name" value="LptC_YrbK"/>
    <property type="match status" value="1"/>
</dbReference>
<protein>
    <submittedName>
        <fullName evidence="1">LPS export ABC transporter protein LptC</fullName>
    </submittedName>
</protein>
<gene>
    <name evidence="1" type="ORF">SAMN04488090_1832</name>
</gene>
<dbReference type="GO" id="GO:0015221">
    <property type="term" value="F:lipopolysaccharide transmembrane transporter activity"/>
    <property type="evidence" value="ECO:0007669"/>
    <property type="project" value="InterPro"/>
</dbReference>
<dbReference type="EMBL" id="FNGS01000003">
    <property type="protein sequence ID" value="SDL80471.1"/>
    <property type="molecule type" value="Genomic_DNA"/>
</dbReference>
<evidence type="ECO:0000313" key="2">
    <source>
        <dbReference type="Proteomes" id="UP000198901"/>
    </source>
</evidence>
<keyword evidence="2" id="KW-1185">Reference proteome</keyword>
<accession>A0A1G9N2I8</accession>
<dbReference type="GO" id="GO:0005886">
    <property type="term" value="C:plasma membrane"/>
    <property type="evidence" value="ECO:0007669"/>
    <property type="project" value="InterPro"/>
</dbReference>
<dbReference type="InterPro" id="IPR010664">
    <property type="entry name" value="LipoPS_assembly_LptC-rel"/>
</dbReference>
<sequence length="171" mass="19892">MIFLLGLFVSCEKKQEVKDVMYTGPISESFDIRMVYSDSGRKVIRMETPVQRDLLNGDKVFPKEMKLFFYDRNGTEHTWLRADSARKINMQNLWHVMGHVRIENRLKQEVLETNELFWNPDTKRIYTDGDVTSRTPTGVTHGTGLVANQDFTKYGLGKVRNSQMQVENLPE</sequence>
<proteinExistence type="predicted"/>
<dbReference type="InterPro" id="IPR026265">
    <property type="entry name" value="LptC"/>
</dbReference>
<dbReference type="Proteomes" id="UP000198901">
    <property type="component" value="Unassembled WGS sequence"/>
</dbReference>
<evidence type="ECO:0000313" key="1">
    <source>
        <dbReference type="EMBL" id="SDL80471.1"/>
    </source>
</evidence>
<reference evidence="1 2" key="1">
    <citation type="submission" date="2016-10" db="EMBL/GenBank/DDBJ databases">
        <authorList>
            <person name="de Groot N.N."/>
        </authorList>
    </citation>
    <scope>NUCLEOTIDE SEQUENCE [LARGE SCALE GENOMIC DNA]</scope>
    <source>
        <strain evidence="1 2">DSM 21668</strain>
    </source>
</reference>
<dbReference type="AlphaFoldDB" id="A0A1G9N2I8"/>
<dbReference type="Gene3D" id="2.60.450.10">
    <property type="entry name" value="Lipopolysaccharide (LPS) transport protein A like domain"/>
    <property type="match status" value="1"/>
</dbReference>
<dbReference type="Pfam" id="PF06835">
    <property type="entry name" value="LptC"/>
    <property type="match status" value="1"/>
</dbReference>
<name>A0A1G9N2I8_9BACT</name>